<dbReference type="AlphaFoldDB" id="A0A396HHQ7"/>
<dbReference type="EMBL" id="PSQE01000006">
    <property type="protein sequence ID" value="RHN52859.1"/>
    <property type="molecule type" value="Genomic_DNA"/>
</dbReference>
<evidence type="ECO:0000313" key="3">
    <source>
        <dbReference type="EMBL" id="RHN52859.1"/>
    </source>
</evidence>
<proteinExistence type="predicted"/>
<feature type="region of interest" description="Disordered" evidence="1">
    <location>
        <begin position="46"/>
        <end position="83"/>
    </location>
</feature>
<gene>
    <name evidence="3" type="ORF">MtrunA17_Chr6g0485091</name>
</gene>
<evidence type="ECO:0000256" key="2">
    <source>
        <dbReference type="SAM" id="Phobius"/>
    </source>
</evidence>
<feature type="transmembrane region" description="Helical" evidence="2">
    <location>
        <begin position="20"/>
        <end position="42"/>
    </location>
</feature>
<feature type="compositionally biased region" description="Basic residues" evidence="1">
    <location>
        <begin position="46"/>
        <end position="56"/>
    </location>
</feature>
<feature type="compositionally biased region" description="Low complexity" evidence="1">
    <location>
        <begin position="72"/>
        <end position="81"/>
    </location>
</feature>
<comment type="caution">
    <text evidence="3">The sequence shown here is derived from an EMBL/GenBank/DDBJ whole genome shotgun (WGS) entry which is preliminary data.</text>
</comment>
<dbReference type="Gramene" id="rna37583">
    <property type="protein sequence ID" value="RHN52859.1"/>
    <property type="gene ID" value="gene37583"/>
</dbReference>
<organism evidence="3">
    <name type="scientific">Medicago truncatula</name>
    <name type="common">Barrel medic</name>
    <name type="synonym">Medicago tribuloides</name>
    <dbReference type="NCBI Taxonomy" id="3880"/>
    <lineage>
        <taxon>Eukaryota</taxon>
        <taxon>Viridiplantae</taxon>
        <taxon>Streptophyta</taxon>
        <taxon>Embryophyta</taxon>
        <taxon>Tracheophyta</taxon>
        <taxon>Spermatophyta</taxon>
        <taxon>Magnoliopsida</taxon>
        <taxon>eudicotyledons</taxon>
        <taxon>Gunneridae</taxon>
        <taxon>Pentapetalae</taxon>
        <taxon>rosids</taxon>
        <taxon>fabids</taxon>
        <taxon>Fabales</taxon>
        <taxon>Fabaceae</taxon>
        <taxon>Papilionoideae</taxon>
        <taxon>50 kb inversion clade</taxon>
        <taxon>NPAAA clade</taxon>
        <taxon>Hologalegina</taxon>
        <taxon>IRL clade</taxon>
        <taxon>Trifolieae</taxon>
        <taxon>Medicago</taxon>
    </lineage>
</organism>
<evidence type="ECO:0008006" key="4">
    <source>
        <dbReference type="Google" id="ProtNLM"/>
    </source>
</evidence>
<dbReference type="Proteomes" id="UP000265566">
    <property type="component" value="Chromosome 6"/>
</dbReference>
<sequence length="110" mass="12464">MSTTVVVVPLLFRSEIHGAGGHHLQFVLATVPSILVTTITLVRKPLRRPHHRRHRPPIPSDLNTPFSPPSMSPSIMNSSTSADHDLHRLSLPLSSTSHAEKIDWREERWW</sequence>
<keyword evidence="2" id="KW-0472">Membrane</keyword>
<reference evidence="3" key="1">
    <citation type="journal article" date="2018" name="Nat. Plants">
        <title>Whole-genome landscape of Medicago truncatula symbiotic genes.</title>
        <authorList>
            <person name="Pecrix Y."/>
            <person name="Gamas P."/>
            <person name="Carrere S."/>
        </authorList>
    </citation>
    <scope>NUCLEOTIDE SEQUENCE</scope>
    <source>
        <tissue evidence="3">Leaves</tissue>
    </source>
</reference>
<protein>
    <recommendedName>
        <fullName evidence="4">Transmembrane protein</fullName>
    </recommendedName>
</protein>
<accession>A0A396HHQ7</accession>
<keyword evidence="2" id="KW-0812">Transmembrane</keyword>
<keyword evidence="2" id="KW-1133">Transmembrane helix</keyword>
<name>A0A396HHQ7_MEDTR</name>
<evidence type="ECO:0000256" key="1">
    <source>
        <dbReference type="SAM" id="MobiDB-lite"/>
    </source>
</evidence>